<dbReference type="AlphaFoldDB" id="A0A1F4V0M2"/>
<dbReference type="Pfam" id="PF13370">
    <property type="entry name" value="Fer4_13"/>
    <property type="match status" value="1"/>
</dbReference>
<dbReference type="PANTHER" id="PTHR39163:SF1">
    <property type="entry name" value="FERREDOXIN"/>
    <property type="match status" value="1"/>
</dbReference>
<dbReference type="InterPro" id="IPR052395">
    <property type="entry name" value="ET_Ferredoxin"/>
</dbReference>
<organism evidence="2 3">
    <name type="scientific">candidate division WWE3 bacterium RBG_16_37_10</name>
    <dbReference type="NCBI Taxonomy" id="1802610"/>
    <lineage>
        <taxon>Bacteria</taxon>
        <taxon>Katanobacteria</taxon>
    </lineage>
</organism>
<proteinExistence type="predicted"/>
<dbReference type="STRING" id="1802610.A2W32_03360"/>
<accession>A0A1F4V0M2</accession>
<reference evidence="2 3" key="1">
    <citation type="journal article" date="2016" name="Nat. Commun.">
        <title>Thousands of microbial genomes shed light on interconnected biogeochemical processes in an aquifer system.</title>
        <authorList>
            <person name="Anantharaman K."/>
            <person name="Brown C.T."/>
            <person name="Hug L.A."/>
            <person name="Sharon I."/>
            <person name="Castelle C.J."/>
            <person name="Probst A.J."/>
            <person name="Thomas B.C."/>
            <person name="Singh A."/>
            <person name="Wilkins M.J."/>
            <person name="Karaoz U."/>
            <person name="Brodie E.L."/>
            <person name="Williams K.H."/>
            <person name="Hubbard S.S."/>
            <person name="Banfield J.F."/>
        </authorList>
    </citation>
    <scope>NUCLEOTIDE SEQUENCE [LARGE SCALE GENOMIC DNA]</scope>
</reference>
<dbReference type="Gene3D" id="3.30.70.20">
    <property type="match status" value="1"/>
</dbReference>
<evidence type="ECO:0008006" key="4">
    <source>
        <dbReference type="Google" id="ProtNLM"/>
    </source>
</evidence>
<sequence length="88" mass="9683">MARGQNEFTKDPNSRVKIKVINELCISAGTCIIRAPNTFDLDEAGIAYVKEGTWDDALDIIEAAKSCPTTAIIIEDMNGNQIWPAKKE</sequence>
<evidence type="ECO:0000256" key="1">
    <source>
        <dbReference type="ARBA" id="ARBA00001966"/>
    </source>
</evidence>
<dbReference type="SUPFAM" id="SSF54862">
    <property type="entry name" value="4Fe-4S ferredoxins"/>
    <property type="match status" value="1"/>
</dbReference>
<comment type="caution">
    <text evidence="2">The sequence shown here is derived from an EMBL/GenBank/DDBJ whole genome shotgun (WGS) entry which is preliminary data.</text>
</comment>
<evidence type="ECO:0000313" key="2">
    <source>
        <dbReference type="EMBL" id="OGC50043.1"/>
    </source>
</evidence>
<evidence type="ECO:0000313" key="3">
    <source>
        <dbReference type="Proteomes" id="UP000177371"/>
    </source>
</evidence>
<gene>
    <name evidence="2" type="ORF">A2W32_03360</name>
</gene>
<dbReference type="PANTHER" id="PTHR39163">
    <property type="entry name" value="FERREDOXIN"/>
    <property type="match status" value="1"/>
</dbReference>
<comment type="cofactor">
    <cofactor evidence="1">
        <name>[4Fe-4S] cluster</name>
        <dbReference type="ChEBI" id="CHEBI:49883"/>
    </cofactor>
</comment>
<dbReference type="EMBL" id="MEUT01000041">
    <property type="protein sequence ID" value="OGC50043.1"/>
    <property type="molecule type" value="Genomic_DNA"/>
</dbReference>
<protein>
    <recommendedName>
        <fullName evidence="4">Ferredoxin</fullName>
    </recommendedName>
</protein>
<name>A0A1F4V0M2_UNCKA</name>
<dbReference type="Proteomes" id="UP000177371">
    <property type="component" value="Unassembled WGS sequence"/>
</dbReference>